<dbReference type="PANTHER" id="PTHR43265:SF1">
    <property type="entry name" value="ESTERASE ESTD"/>
    <property type="match status" value="1"/>
</dbReference>
<reference evidence="3" key="1">
    <citation type="journal article" date="2019" name="Int. J. Syst. Evol. Microbiol.">
        <title>The Global Catalogue of Microorganisms (GCM) 10K type strain sequencing project: providing services to taxonomists for standard genome sequencing and annotation.</title>
        <authorList>
            <consortium name="The Broad Institute Genomics Platform"/>
            <consortium name="The Broad Institute Genome Sequencing Center for Infectious Disease"/>
            <person name="Wu L."/>
            <person name="Ma J."/>
        </authorList>
    </citation>
    <scope>NUCLEOTIDE SEQUENCE [LARGE SCALE GENOMIC DNA]</scope>
    <source>
        <strain evidence="3">JCM 3272</strain>
    </source>
</reference>
<dbReference type="SUPFAM" id="SSF53474">
    <property type="entry name" value="alpha/beta-Hydrolases"/>
    <property type="match status" value="1"/>
</dbReference>
<dbReference type="Pfam" id="PF12146">
    <property type="entry name" value="Hydrolase_4"/>
    <property type="match status" value="1"/>
</dbReference>
<gene>
    <name evidence="2" type="ORF">GCM10010170_110410</name>
</gene>
<organism evidence="2 3">
    <name type="scientific">Dactylosporangium salmoneum</name>
    <dbReference type="NCBI Taxonomy" id="53361"/>
    <lineage>
        <taxon>Bacteria</taxon>
        <taxon>Bacillati</taxon>
        <taxon>Actinomycetota</taxon>
        <taxon>Actinomycetes</taxon>
        <taxon>Micromonosporales</taxon>
        <taxon>Micromonosporaceae</taxon>
        <taxon>Dactylosporangium</taxon>
    </lineage>
</organism>
<dbReference type="RefSeq" id="WP_344620823.1">
    <property type="nucleotide sequence ID" value="NZ_BAAARV010000142.1"/>
</dbReference>
<accession>A0ABP5VAJ8</accession>
<dbReference type="EMBL" id="BAAARV010000142">
    <property type="protein sequence ID" value="GAA2395523.1"/>
    <property type="molecule type" value="Genomic_DNA"/>
</dbReference>
<dbReference type="InterPro" id="IPR053145">
    <property type="entry name" value="AB_hydrolase_Est10"/>
</dbReference>
<dbReference type="InterPro" id="IPR029058">
    <property type="entry name" value="AB_hydrolase_fold"/>
</dbReference>
<protein>
    <submittedName>
        <fullName evidence="2">Alpha/beta hydrolase</fullName>
    </submittedName>
</protein>
<dbReference type="PANTHER" id="PTHR43265">
    <property type="entry name" value="ESTERASE ESTD"/>
    <property type="match status" value="1"/>
</dbReference>
<dbReference type="GO" id="GO:0016787">
    <property type="term" value="F:hydrolase activity"/>
    <property type="evidence" value="ECO:0007669"/>
    <property type="project" value="UniProtKB-KW"/>
</dbReference>
<proteinExistence type="predicted"/>
<keyword evidence="3" id="KW-1185">Reference proteome</keyword>
<name>A0ABP5VAJ8_9ACTN</name>
<dbReference type="Proteomes" id="UP001501444">
    <property type="component" value="Unassembled WGS sequence"/>
</dbReference>
<keyword evidence="2" id="KW-0378">Hydrolase</keyword>
<evidence type="ECO:0000313" key="2">
    <source>
        <dbReference type="EMBL" id="GAA2395523.1"/>
    </source>
</evidence>
<evidence type="ECO:0000259" key="1">
    <source>
        <dbReference type="Pfam" id="PF12146"/>
    </source>
</evidence>
<feature type="domain" description="Serine aminopeptidase S33" evidence="1">
    <location>
        <begin position="52"/>
        <end position="267"/>
    </location>
</feature>
<comment type="caution">
    <text evidence="2">The sequence shown here is derived from an EMBL/GenBank/DDBJ whole genome shotgun (WGS) entry which is preliminary data.</text>
</comment>
<dbReference type="Gene3D" id="3.40.50.1820">
    <property type="entry name" value="alpha/beta hydrolase"/>
    <property type="match status" value="1"/>
</dbReference>
<sequence>MTTELRFPGPDRDLAGTLTVPTGPGPFPAALLLSGSGPLDRDSNHARMRIDVTAQLAAALTAAGFATLRYDKRGVGASRLLRDGTTEPADAWKRAGLHDNAADASAALSALAARPEVNPRAVYVIGHSEGAILAAAIAAAEPAPPAGVVLLACAATRGDATLLWQAERLPASIPAPVRVVLRLLRIDLVASVRRNHEKVRRTTTDTARIGGARLNARWTREFLAHDPAEDLARLTVPVLAITGAKDLQVNPDDLARIAALVPGPCETWCAPDVSHLLRVQPGPASLRAYRKELRDPVAPAVLTRVTDWLTHQAGLTR</sequence>
<evidence type="ECO:0000313" key="3">
    <source>
        <dbReference type="Proteomes" id="UP001501444"/>
    </source>
</evidence>
<dbReference type="InterPro" id="IPR022742">
    <property type="entry name" value="Hydrolase_4"/>
</dbReference>